<proteinExistence type="inferred from homology"/>
<comment type="caution">
    <text evidence="2">The sequence shown here is derived from an EMBL/GenBank/DDBJ whole genome shotgun (WGS) entry which is preliminary data.</text>
</comment>
<dbReference type="Gene3D" id="1.25.40.10">
    <property type="entry name" value="Tetratricopeptide repeat domain"/>
    <property type="match status" value="2"/>
</dbReference>
<dbReference type="PANTHER" id="PTHR46128:SF358">
    <property type="entry name" value="TETRATRICOPEPTIDE REPEAT (TPR)-LIKE SUPERFAMILY PROTEIN"/>
    <property type="match status" value="1"/>
</dbReference>
<accession>A0A9P6WER3</accession>
<dbReference type="AlphaFoldDB" id="A0A9P6WER3"/>
<reference evidence="2 3" key="1">
    <citation type="submission" date="2020-11" db="EMBL/GenBank/DDBJ databases">
        <title>Kefir isolates.</title>
        <authorList>
            <person name="Marcisauskas S."/>
            <person name="Kim Y."/>
            <person name="Blasche S."/>
        </authorList>
    </citation>
    <scope>NUCLEOTIDE SEQUENCE [LARGE SCALE GENOMIC DNA]</scope>
    <source>
        <strain evidence="2 3">OG2</strain>
    </source>
</reference>
<evidence type="ECO:0000313" key="3">
    <source>
        <dbReference type="Proteomes" id="UP000750334"/>
    </source>
</evidence>
<dbReference type="EMBL" id="PUHR01000003">
    <property type="protein sequence ID" value="KAG0672354.1"/>
    <property type="molecule type" value="Genomic_DNA"/>
</dbReference>
<dbReference type="PANTHER" id="PTHR46128">
    <property type="entry name" value="MITOCHONDRIAL GROUP I INTRON SPLICING FACTOR CCM1"/>
    <property type="match status" value="1"/>
</dbReference>
<organism evidence="2 3">
    <name type="scientific">Maudiozyma exigua</name>
    <name type="common">Yeast</name>
    <name type="synonym">Kazachstania exigua</name>
    <dbReference type="NCBI Taxonomy" id="34358"/>
    <lineage>
        <taxon>Eukaryota</taxon>
        <taxon>Fungi</taxon>
        <taxon>Dikarya</taxon>
        <taxon>Ascomycota</taxon>
        <taxon>Saccharomycotina</taxon>
        <taxon>Saccharomycetes</taxon>
        <taxon>Saccharomycetales</taxon>
        <taxon>Saccharomycetaceae</taxon>
        <taxon>Maudiozyma</taxon>
    </lineage>
</organism>
<evidence type="ECO:0000313" key="2">
    <source>
        <dbReference type="EMBL" id="KAG0672354.1"/>
    </source>
</evidence>
<gene>
    <name evidence="2" type="primary">AEP3</name>
    <name evidence="2" type="ORF">C6P45_003038</name>
</gene>
<sequence>MSVLKKLGNIIKKNDIENKILVSTKLFQGTRTTAQPTTKQPEKTDPMKLYQENNDLVGKDSQFQRALVKDYLSTFKDVRDFTRQTINNDYDIERVKKFRYLKDKISLNPKFKETQDEIFLSRIIPILTREKRDIHVNRKQQLHIQDRLPEDRFIYPRDSYDEIPPVPNFQEDPDLFANYIGLLTHTTFHYRNSSSASRLVPILLRTLLHPMNETTRPYQTTETYNDLLYYYLCKNDMASMRETFILLQLAECKPNVKTFNLMLTILLRNSRNSSSPNTTRNVIYYLQKLFRGGIIPNEATWGILFQFLETDKGRSTLIETMKEMDIGMSYRFLIMLIREMDSMKEMSGLSILKLFQQYEIRMNYSILSFVIRRFLEQKQSNHALTTINHIIEQNKRSGSVRISINAQILNLLLGHFANGGRLDLALMTYNSYILKGTVEPDPQMFDWLYKSLVKNGYFKDFPVVAHWIKLQRLKYTREMRNSYWKLKSDSIVKFNCLKKWNEKDADKFEEMMQRFVLSKEQGYDTWRKSNSDLRKILRYINCRPNKQRDDTKASSSLITATSDTRKQKLEYRKSIRKIAIKKASIERIPYAKDWYSALNTDLRNRNII</sequence>
<comment type="similarity">
    <text evidence="1">Belongs to the PPR family. P subfamily.</text>
</comment>
<evidence type="ECO:0000256" key="1">
    <source>
        <dbReference type="ARBA" id="ARBA00007626"/>
    </source>
</evidence>
<dbReference type="InterPro" id="IPR011990">
    <property type="entry name" value="TPR-like_helical_dom_sf"/>
</dbReference>
<protein>
    <submittedName>
        <fullName evidence="2">Mitochondrial translation initiation protein</fullName>
    </submittedName>
</protein>
<dbReference type="InterPro" id="IPR050872">
    <property type="entry name" value="PPR_P_subfamily"/>
</dbReference>
<dbReference type="OrthoDB" id="185373at2759"/>
<dbReference type="Proteomes" id="UP000750334">
    <property type="component" value="Unassembled WGS sequence"/>
</dbReference>
<name>A0A9P6WER3_MAUEX</name>
<keyword evidence="3" id="KW-1185">Reference proteome</keyword>